<dbReference type="Proteomes" id="UP001054252">
    <property type="component" value="Unassembled WGS sequence"/>
</dbReference>
<dbReference type="AlphaFoldDB" id="A0AAV5IGR9"/>
<dbReference type="Pfam" id="PF07727">
    <property type="entry name" value="RVT_2"/>
    <property type="match status" value="1"/>
</dbReference>
<dbReference type="EMBL" id="BPVZ01000016">
    <property type="protein sequence ID" value="GKV01116.1"/>
    <property type="molecule type" value="Genomic_DNA"/>
</dbReference>
<protein>
    <recommendedName>
        <fullName evidence="1">Reverse transcriptase Ty1/copia-type domain-containing protein</fullName>
    </recommendedName>
</protein>
<reference evidence="2 3" key="1">
    <citation type="journal article" date="2021" name="Commun. Biol.">
        <title>The genome of Shorea leprosula (Dipterocarpaceae) highlights the ecological relevance of drought in aseasonal tropical rainforests.</title>
        <authorList>
            <person name="Ng K.K.S."/>
            <person name="Kobayashi M.J."/>
            <person name="Fawcett J.A."/>
            <person name="Hatakeyama M."/>
            <person name="Paape T."/>
            <person name="Ng C.H."/>
            <person name="Ang C.C."/>
            <person name="Tnah L.H."/>
            <person name="Lee C.T."/>
            <person name="Nishiyama T."/>
            <person name="Sese J."/>
            <person name="O'Brien M.J."/>
            <person name="Copetti D."/>
            <person name="Mohd Noor M.I."/>
            <person name="Ong R.C."/>
            <person name="Putra M."/>
            <person name="Sireger I.Z."/>
            <person name="Indrioko S."/>
            <person name="Kosugi Y."/>
            <person name="Izuno A."/>
            <person name="Isagi Y."/>
            <person name="Lee S.L."/>
            <person name="Shimizu K.K."/>
        </authorList>
    </citation>
    <scope>NUCLEOTIDE SEQUENCE [LARGE SCALE GENOMIC DNA]</scope>
    <source>
        <strain evidence="2">214</strain>
    </source>
</reference>
<organism evidence="2 3">
    <name type="scientific">Rubroshorea leprosula</name>
    <dbReference type="NCBI Taxonomy" id="152421"/>
    <lineage>
        <taxon>Eukaryota</taxon>
        <taxon>Viridiplantae</taxon>
        <taxon>Streptophyta</taxon>
        <taxon>Embryophyta</taxon>
        <taxon>Tracheophyta</taxon>
        <taxon>Spermatophyta</taxon>
        <taxon>Magnoliopsida</taxon>
        <taxon>eudicotyledons</taxon>
        <taxon>Gunneridae</taxon>
        <taxon>Pentapetalae</taxon>
        <taxon>rosids</taxon>
        <taxon>malvids</taxon>
        <taxon>Malvales</taxon>
        <taxon>Dipterocarpaceae</taxon>
        <taxon>Rubroshorea</taxon>
    </lineage>
</organism>
<accession>A0AAV5IGR9</accession>
<dbReference type="PANTHER" id="PTHR11439:SF502">
    <property type="entry name" value="SECRETED RXLR EFFECTOR PROTEIN 161-LIKE"/>
    <property type="match status" value="1"/>
</dbReference>
<sequence length="264" mass="30032">MRQHADYVQAAYKVLSYIHHGVTHDIFSNIMGAEIAQEGWDTLKKEFDGNSRETETVHQYSNKLMDVVNQIRFHGEEFPDRRIVEKIMEFAMIDLGDTKYFLGLEIQQLNKGIFICKGMYALDILKKFEMENCKAVANPLVQNEKLFEDDQETKVDSSYYRGLIGSLLDLTATRSDLKFAASYLSRFMSVPSKLHLVAAKKILSYIKRTYELGLWFDGNPQGRLQGEKEDVVTQSIAKAEYLAAGAAANHAVSNCYCSKSRAAW</sequence>
<dbReference type="InterPro" id="IPR013103">
    <property type="entry name" value="RVT_2"/>
</dbReference>
<proteinExistence type="predicted"/>
<evidence type="ECO:0000313" key="3">
    <source>
        <dbReference type="Proteomes" id="UP001054252"/>
    </source>
</evidence>
<keyword evidence="3" id="KW-1185">Reference proteome</keyword>
<gene>
    <name evidence="2" type="ORF">SLEP1_g13699</name>
</gene>
<dbReference type="PANTHER" id="PTHR11439">
    <property type="entry name" value="GAG-POL-RELATED RETROTRANSPOSON"/>
    <property type="match status" value="1"/>
</dbReference>
<comment type="caution">
    <text evidence="2">The sequence shown here is derived from an EMBL/GenBank/DDBJ whole genome shotgun (WGS) entry which is preliminary data.</text>
</comment>
<name>A0AAV5IGR9_9ROSI</name>
<evidence type="ECO:0000313" key="2">
    <source>
        <dbReference type="EMBL" id="GKV01116.1"/>
    </source>
</evidence>
<evidence type="ECO:0000259" key="1">
    <source>
        <dbReference type="Pfam" id="PF07727"/>
    </source>
</evidence>
<feature type="domain" description="Reverse transcriptase Ty1/copia-type" evidence="1">
    <location>
        <begin position="88"/>
        <end position="141"/>
    </location>
</feature>